<name>A0ABM7YZ05_NOSCO</name>
<keyword evidence="2" id="KW-1185">Reference proteome</keyword>
<proteinExistence type="predicted"/>
<dbReference type="Gene3D" id="3.10.450.530">
    <property type="entry name" value="Ribonuclease toxin, BrnT, of type II toxin-antitoxin system"/>
    <property type="match status" value="1"/>
</dbReference>
<organism evidence="1 2">
    <name type="scientific">Nostoc cf. commune SO-36</name>
    <dbReference type="NCBI Taxonomy" id="449208"/>
    <lineage>
        <taxon>Bacteria</taxon>
        <taxon>Bacillati</taxon>
        <taxon>Cyanobacteriota</taxon>
        <taxon>Cyanophyceae</taxon>
        <taxon>Nostocales</taxon>
        <taxon>Nostocaceae</taxon>
        <taxon>Nostoc</taxon>
    </lineage>
</organism>
<reference evidence="1" key="1">
    <citation type="submission" date="2022-04" db="EMBL/GenBank/DDBJ databases">
        <title>Complete genome sequence of a cyanobacterium, Nostoc sp. SO-36, isolated in Antarctica.</title>
        <authorList>
            <person name="Kanesaki Y."/>
            <person name="Effendi D."/>
            <person name="Sakamoto T."/>
            <person name="Ohtani S."/>
            <person name="Awai K."/>
        </authorList>
    </citation>
    <scope>NUCLEOTIDE SEQUENCE</scope>
    <source>
        <strain evidence="1">SO-36</strain>
    </source>
</reference>
<dbReference type="InterPro" id="IPR038573">
    <property type="entry name" value="BrnT_sf"/>
</dbReference>
<evidence type="ECO:0008006" key="3">
    <source>
        <dbReference type="Google" id="ProtNLM"/>
    </source>
</evidence>
<dbReference type="Pfam" id="PF04365">
    <property type="entry name" value="BrnT_toxin"/>
    <property type="match status" value="1"/>
</dbReference>
<evidence type="ECO:0000313" key="1">
    <source>
        <dbReference type="EMBL" id="BDI15910.1"/>
    </source>
</evidence>
<evidence type="ECO:0000313" key="2">
    <source>
        <dbReference type="Proteomes" id="UP001055453"/>
    </source>
</evidence>
<accession>A0ABM7YZ05</accession>
<protein>
    <recommendedName>
        <fullName evidence="3">BrnT family toxin</fullName>
    </recommendedName>
</protein>
<dbReference type="RefSeq" id="WP_251959186.1">
    <property type="nucleotide sequence ID" value="NZ_AP025732.1"/>
</dbReference>
<dbReference type="EMBL" id="AP025732">
    <property type="protein sequence ID" value="BDI15910.1"/>
    <property type="molecule type" value="Genomic_DNA"/>
</dbReference>
<dbReference type="InterPro" id="IPR007460">
    <property type="entry name" value="BrnT_toxin"/>
</dbReference>
<gene>
    <name evidence="1" type="primary">brnT</name>
    <name evidence="1" type="ORF">ANSO36C_17120</name>
</gene>
<dbReference type="Proteomes" id="UP001055453">
    <property type="component" value="Chromosome"/>
</dbReference>
<sequence length="100" mass="11603">MTEAVSGFNWDDGNIEKCQKHGVSLEEIEALFLDKSLRISPDIKHSESEDRFIATGVSIKGKYIFVGFTFREKQGKRLIRPISTRYMREKEAKKYEENIS</sequence>